<feature type="domain" description="ChsH2 C-terminal OB-fold" evidence="1">
    <location>
        <begin position="61"/>
        <end position="123"/>
    </location>
</feature>
<dbReference type="EMBL" id="JABEMB010000011">
    <property type="protein sequence ID" value="NNH04011.1"/>
    <property type="molecule type" value="Genomic_DNA"/>
</dbReference>
<keyword evidence="4" id="KW-1185">Reference proteome</keyword>
<dbReference type="Pfam" id="PF01796">
    <property type="entry name" value="OB_ChsH2_C"/>
    <property type="match status" value="1"/>
</dbReference>
<dbReference type="PANTHER" id="PTHR34075:SF5">
    <property type="entry name" value="BLR3430 PROTEIN"/>
    <property type="match status" value="1"/>
</dbReference>
<dbReference type="Gene3D" id="6.10.30.10">
    <property type="match status" value="1"/>
</dbReference>
<evidence type="ECO:0008006" key="5">
    <source>
        <dbReference type="Google" id="ProtNLM"/>
    </source>
</evidence>
<name>A0A7Y2M021_9MICO</name>
<evidence type="ECO:0000259" key="1">
    <source>
        <dbReference type="Pfam" id="PF01796"/>
    </source>
</evidence>
<evidence type="ECO:0000259" key="2">
    <source>
        <dbReference type="Pfam" id="PF12172"/>
    </source>
</evidence>
<accession>A0A7Y2M021</accession>
<dbReference type="InterPro" id="IPR012340">
    <property type="entry name" value="NA-bd_OB-fold"/>
</dbReference>
<reference evidence="3 4" key="1">
    <citation type="submission" date="2020-05" db="EMBL/GenBank/DDBJ databases">
        <title>MicrobeNet Type strains.</title>
        <authorList>
            <person name="Nicholson A.C."/>
        </authorList>
    </citation>
    <scope>NUCLEOTIDE SEQUENCE [LARGE SCALE GENOMIC DNA]</scope>
    <source>
        <strain evidence="3 4">JCM 14282</strain>
    </source>
</reference>
<gene>
    <name evidence="3" type="ORF">HLA99_09145</name>
</gene>
<sequence length="145" mass="16024">MNDFERPNVAALLPPVDEISKPFWEGLGNGVLRVQSCRGCEHVQFPPSPVCEACLSRDVEWITASGRARLWSKVRFWKAYLPQYDTPYSVVLAKLEEGPLVTARISEIDAEGACFDAPLRATFPRTADGTPLLGFVPDDQEGTAE</sequence>
<comment type="caution">
    <text evidence="3">The sequence shown here is derived from an EMBL/GenBank/DDBJ whole genome shotgun (WGS) entry which is preliminary data.</text>
</comment>
<feature type="domain" description="ChsH2 rubredoxin-like zinc ribbon" evidence="2">
    <location>
        <begin position="24"/>
        <end position="60"/>
    </location>
</feature>
<organism evidence="3 4">
    <name type="scientific">Microbacterium ulmi</name>
    <dbReference type="NCBI Taxonomy" id="179095"/>
    <lineage>
        <taxon>Bacteria</taxon>
        <taxon>Bacillati</taxon>
        <taxon>Actinomycetota</taxon>
        <taxon>Actinomycetes</taxon>
        <taxon>Micrococcales</taxon>
        <taxon>Microbacteriaceae</taxon>
        <taxon>Microbacterium</taxon>
    </lineage>
</organism>
<dbReference type="InterPro" id="IPR022002">
    <property type="entry name" value="ChsH2_Znr"/>
</dbReference>
<dbReference type="PANTHER" id="PTHR34075">
    <property type="entry name" value="BLR3430 PROTEIN"/>
    <property type="match status" value="1"/>
</dbReference>
<dbReference type="SUPFAM" id="SSF50249">
    <property type="entry name" value="Nucleic acid-binding proteins"/>
    <property type="match status" value="1"/>
</dbReference>
<dbReference type="Proteomes" id="UP000543598">
    <property type="component" value="Unassembled WGS sequence"/>
</dbReference>
<proteinExistence type="predicted"/>
<dbReference type="Pfam" id="PF12172">
    <property type="entry name" value="zf-ChsH2"/>
    <property type="match status" value="1"/>
</dbReference>
<dbReference type="InterPro" id="IPR002878">
    <property type="entry name" value="ChsH2_C"/>
</dbReference>
<dbReference type="AlphaFoldDB" id="A0A7Y2M021"/>
<dbReference type="InterPro" id="IPR052513">
    <property type="entry name" value="Thioester_dehydratase-like"/>
</dbReference>
<protein>
    <recommendedName>
        <fullName evidence="5">DNA-binding protein</fullName>
    </recommendedName>
</protein>
<evidence type="ECO:0000313" key="3">
    <source>
        <dbReference type="EMBL" id="NNH04011.1"/>
    </source>
</evidence>
<evidence type="ECO:0000313" key="4">
    <source>
        <dbReference type="Proteomes" id="UP000543598"/>
    </source>
</evidence>
<dbReference type="RefSeq" id="WP_167036700.1">
    <property type="nucleotide sequence ID" value="NZ_BAAANA010000001.1"/>
</dbReference>